<dbReference type="InterPro" id="IPR043135">
    <property type="entry name" value="Fur_C"/>
</dbReference>
<dbReference type="Gene3D" id="1.10.10.10">
    <property type="entry name" value="Winged helix-like DNA-binding domain superfamily/Winged helix DNA-binding domain"/>
    <property type="match status" value="1"/>
</dbReference>
<feature type="binding site" evidence="8">
    <location>
        <position position="162"/>
    </location>
    <ligand>
        <name>Fe cation</name>
        <dbReference type="ChEBI" id="CHEBI:24875"/>
    </ligand>
</feature>
<dbReference type="InterPro" id="IPR036388">
    <property type="entry name" value="WH-like_DNA-bd_sf"/>
</dbReference>
<proteinExistence type="inferred from homology"/>
<evidence type="ECO:0000256" key="6">
    <source>
        <dbReference type="ARBA" id="ARBA00023163"/>
    </source>
</evidence>
<feature type="binding site" evidence="7">
    <location>
        <position position="170"/>
    </location>
    <ligand>
        <name>Zn(2+)</name>
        <dbReference type="ChEBI" id="CHEBI:29105"/>
    </ligand>
</feature>
<feature type="binding site" evidence="7">
    <location>
        <position position="130"/>
    </location>
    <ligand>
        <name>Zn(2+)</name>
        <dbReference type="ChEBI" id="CHEBI:29105"/>
    </ligand>
</feature>
<organism evidence="9">
    <name type="scientific">Bellilinea caldifistulae</name>
    <dbReference type="NCBI Taxonomy" id="360411"/>
    <lineage>
        <taxon>Bacteria</taxon>
        <taxon>Bacillati</taxon>
        <taxon>Chloroflexota</taxon>
        <taxon>Anaerolineae</taxon>
        <taxon>Anaerolineales</taxon>
        <taxon>Anaerolineaceae</taxon>
        <taxon>Bellilinea</taxon>
    </lineage>
</organism>
<dbReference type="SUPFAM" id="SSF46785">
    <property type="entry name" value="Winged helix' DNA-binding domain"/>
    <property type="match status" value="1"/>
</dbReference>
<comment type="cofactor">
    <cofactor evidence="8">
        <name>Mn(2+)</name>
        <dbReference type="ChEBI" id="CHEBI:29035"/>
    </cofactor>
    <cofactor evidence="8">
        <name>Fe(2+)</name>
        <dbReference type="ChEBI" id="CHEBI:29033"/>
    </cofactor>
    <text evidence="8">Binds 1 Mn(2+) or Fe(2+) ion per subunit.</text>
</comment>
<evidence type="ECO:0000256" key="2">
    <source>
        <dbReference type="ARBA" id="ARBA00022491"/>
    </source>
</evidence>
<dbReference type="AlphaFoldDB" id="A0A7C4KYM4"/>
<comment type="caution">
    <text evidence="9">The sequence shown here is derived from an EMBL/GenBank/DDBJ whole genome shotgun (WGS) entry which is preliminary data.</text>
</comment>
<feature type="binding site" evidence="8">
    <location>
        <position position="124"/>
    </location>
    <ligand>
        <name>Fe cation</name>
        <dbReference type="ChEBI" id="CHEBI:24875"/>
    </ligand>
</feature>
<feature type="binding site" evidence="7">
    <location>
        <position position="133"/>
    </location>
    <ligand>
        <name>Zn(2+)</name>
        <dbReference type="ChEBI" id="CHEBI:29105"/>
    </ligand>
</feature>
<feature type="binding site" evidence="8">
    <location>
        <position position="145"/>
    </location>
    <ligand>
        <name>Fe cation</name>
        <dbReference type="ChEBI" id="CHEBI:24875"/>
    </ligand>
</feature>
<dbReference type="GO" id="GO:0008270">
    <property type="term" value="F:zinc ion binding"/>
    <property type="evidence" value="ECO:0007669"/>
    <property type="project" value="TreeGrafter"/>
</dbReference>
<dbReference type="GO" id="GO:0045892">
    <property type="term" value="P:negative regulation of DNA-templated transcription"/>
    <property type="evidence" value="ECO:0007669"/>
    <property type="project" value="TreeGrafter"/>
</dbReference>
<dbReference type="PANTHER" id="PTHR33202">
    <property type="entry name" value="ZINC UPTAKE REGULATION PROTEIN"/>
    <property type="match status" value="1"/>
</dbReference>
<keyword evidence="8" id="KW-0408">Iron</keyword>
<keyword evidence="2" id="KW-0678">Repressor</keyword>
<evidence type="ECO:0000256" key="3">
    <source>
        <dbReference type="ARBA" id="ARBA00022833"/>
    </source>
</evidence>
<evidence type="ECO:0000256" key="8">
    <source>
        <dbReference type="PIRSR" id="PIRSR602481-2"/>
    </source>
</evidence>
<dbReference type="Pfam" id="PF01475">
    <property type="entry name" value="FUR"/>
    <property type="match status" value="1"/>
</dbReference>
<keyword evidence="3 7" id="KW-0862">Zinc</keyword>
<keyword evidence="6" id="KW-0804">Transcription</keyword>
<dbReference type="GO" id="GO:0003700">
    <property type="term" value="F:DNA-binding transcription factor activity"/>
    <property type="evidence" value="ECO:0007669"/>
    <property type="project" value="InterPro"/>
</dbReference>
<sequence length="175" mass="20273">MKIREQFGWPPLRLEIVNLSLVLKIIFIYNLSMATPDLIENWLEQLRASGYRLTEPRRAIVELVAASNHALSPIEIYDSGRREYPRLGLVTVYRTLERLEELGLVQRVHSPDGCHRYLRAFEGHQHLLICTRCGRVEMFAGDDLEPLARRVEQATGYQVQDHWLQLFGVCPHCHG</sequence>
<dbReference type="EMBL" id="DSXR01000039">
    <property type="protein sequence ID" value="HGS86537.1"/>
    <property type="molecule type" value="Genomic_DNA"/>
</dbReference>
<name>A0A7C4KYM4_9CHLR</name>
<evidence type="ECO:0000256" key="7">
    <source>
        <dbReference type="PIRSR" id="PIRSR602481-1"/>
    </source>
</evidence>
<dbReference type="PANTHER" id="PTHR33202:SF7">
    <property type="entry name" value="FERRIC UPTAKE REGULATION PROTEIN"/>
    <property type="match status" value="1"/>
</dbReference>
<comment type="similarity">
    <text evidence="1">Belongs to the Fur family.</text>
</comment>
<dbReference type="InterPro" id="IPR002481">
    <property type="entry name" value="FUR"/>
</dbReference>
<evidence type="ECO:0000256" key="5">
    <source>
        <dbReference type="ARBA" id="ARBA00023125"/>
    </source>
</evidence>
<dbReference type="GO" id="GO:0000976">
    <property type="term" value="F:transcription cis-regulatory region binding"/>
    <property type="evidence" value="ECO:0007669"/>
    <property type="project" value="TreeGrafter"/>
</dbReference>
<evidence type="ECO:0000256" key="1">
    <source>
        <dbReference type="ARBA" id="ARBA00007957"/>
    </source>
</evidence>
<dbReference type="GO" id="GO:1900376">
    <property type="term" value="P:regulation of secondary metabolite biosynthetic process"/>
    <property type="evidence" value="ECO:0007669"/>
    <property type="project" value="TreeGrafter"/>
</dbReference>
<dbReference type="Gene3D" id="3.30.1490.190">
    <property type="match status" value="1"/>
</dbReference>
<keyword evidence="7" id="KW-0479">Metal-binding</keyword>
<evidence type="ECO:0000313" key="9">
    <source>
        <dbReference type="EMBL" id="HGS86537.1"/>
    </source>
</evidence>
<keyword evidence="5" id="KW-0238">DNA-binding</keyword>
<dbReference type="CDD" id="cd07153">
    <property type="entry name" value="Fur_like"/>
    <property type="match status" value="1"/>
</dbReference>
<keyword evidence="4" id="KW-0805">Transcription regulation</keyword>
<comment type="cofactor">
    <cofactor evidence="7">
        <name>Zn(2+)</name>
        <dbReference type="ChEBI" id="CHEBI:29105"/>
    </cofactor>
    <text evidence="7">Binds 1 zinc ion per subunit.</text>
</comment>
<feature type="binding site" evidence="7">
    <location>
        <position position="173"/>
    </location>
    <ligand>
        <name>Zn(2+)</name>
        <dbReference type="ChEBI" id="CHEBI:29105"/>
    </ligand>
</feature>
<dbReference type="InterPro" id="IPR036390">
    <property type="entry name" value="WH_DNA-bd_sf"/>
</dbReference>
<protein>
    <submittedName>
        <fullName evidence="9">Transcriptional repressor</fullName>
    </submittedName>
</protein>
<evidence type="ECO:0000256" key="4">
    <source>
        <dbReference type="ARBA" id="ARBA00023015"/>
    </source>
</evidence>
<accession>A0A7C4KYM4</accession>
<gene>
    <name evidence="9" type="ORF">ENT17_02855</name>
</gene>
<reference evidence="9" key="1">
    <citation type="journal article" date="2020" name="mSystems">
        <title>Genome- and Community-Level Interaction Insights into Carbon Utilization and Element Cycling Functions of Hydrothermarchaeota in Hydrothermal Sediment.</title>
        <authorList>
            <person name="Zhou Z."/>
            <person name="Liu Y."/>
            <person name="Xu W."/>
            <person name="Pan J."/>
            <person name="Luo Z.H."/>
            <person name="Li M."/>
        </authorList>
    </citation>
    <scope>NUCLEOTIDE SEQUENCE [LARGE SCALE GENOMIC DNA]</scope>
    <source>
        <strain evidence="9">SpSt-556</strain>
    </source>
</reference>